<dbReference type="AlphaFoldDB" id="A0A9J5YZX8"/>
<evidence type="ECO:0000313" key="1">
    <source>
        <dbReference type="EMBL" id="KAG5605978.1"/>
    </source>
</evidence>
<dbReference type="Proteomes" id="UP000824120">
    <property type="component" value="Chromosome 5"/>
</dbReference>
<protein>
    <submittedName>
        <fullName evidence="1">Uncharacterized protein</fullName>
    </submittedName>
</protein>
<name>A0A9J5YZX8_SOLCO</name>
<evidence type="ECO:0000313" key="2">
    <source>
        <dbReference type="Proteomes" id="UP000824120"/>
    </source>
</evidence>
<reference evidence="1 2" key="1">
    <citation type="submission" date="2020-09" db="EMBL/GenBank/DDBJ databases">
        <title>De no assembly of potato wild relative species, Solanum commersonii.</title>
        <authorList>
            <person name="Cho K."/>
        </authorList>
    </citation>
    <scope>NUCLEOTIDE SEQUENCE [LARGE SCALE GENOMIC DNA]</scope>
    <source>
        <strain evidence="1">LZ3.2</strain>
        <tissue evidence="1">Leaf</tissue>
    </source>
</reference>
<accession>A0A9J5YZX8</accession>
<proteinExistence type="predicted"/>
<sequence>MTYSNGDILAHFAIIDVDNEKGEKEIKKNILEMMTNSDKDEEEEKQPDALTKKCRLLQENLVKMKLDMEQNLRWTMSFEISTQIQERQTTSRSGIVLEIGGTTKQFGPLESGTPSRGTFSCELGLRNSLE</sequence>
<keyword evidence="2" id="KW-1185">Reference proteome</keyword>
<dbReference type="EMBL" id="JACXVP010000005">
    <property type="protein sequence ID" value="KAG5605978.1"/>
    <property type="molecule type" value="Genomic_DNA"/>
</dbReference>
<comment type="caution">
    <text evidence="1">The sequence shown here is derived from an EMBL/GenBank/DDBJ whole genome shotgun (WGS) entry which is preliminary data.</text>
</comment>
<organism evidence="1 2">
    <name type="scientific">Solanum commersonii</name>
    <name type="common">Commerson's wild potato</name>
    <name type="synonym">Commerson's nightshade</name>
    <dbReference type="NCBI Taxonomy" id="4109"/>
    <lineage>
        <taxon>Eukaryota</taxon>
        <taxon>Viridiplantae</taxon>
        <taxon>Streptophyta</taxon>
        <taxon>Embryophyta</taxon>
        <taxon>Tracheophyta</taxon>
        <taxon>Spermatophyta</taxon>
        <taxon>Magnoliopsida</taxon>
        <taxon>eudicotyledons</taxon>
        <taxon>Gunneridae</taxon>
        <taxon>Pentapetalae</taxon>
        <taxon>asterids</taxon>
        <taxon>lamiids</taxon>
        <taxon>Solanales</taxon>
        <taxon>Solanaceae</taxon>
        <taxon>Solanoideae</taxon>
        <taxon>Solaneae</taxon>
        <taxon>Solanum</taxon>
    </lineage>
</organism>
<gene>
    <name evidence="1" type="ORF">H5410_027470</name>
</gene>